<keyword evidence="11" id="KW-0472">Membrane</keyword>
<dbReference type="FunFam" id="3.40.50.2000:FF:000168">
    <property type="entry name" value="Alpha-1,2-mannosyltransferase (Alg11), putative"/>
    <property type="match status" value="1"/>
</dbReference>
<evidence type="ECO:0000259" key="16">
    <source>
        <dbReference type="Pfam" id="PF15924"/>
    </source>
</evidence>
<dbReference type="OrthoDB" id="2276068at2759"/>
<keyword evidence="18" id="KW-1185">Reference proteome</keyword>
<evidence type="ECO:0000256" key="1">
    <source>
        <dbReference type="ARBA" id="ARBA00004389"/>
    </source>
</evidence>
<dbReference type="InterPro" id="IPR038013">
    <property type="entry name" value="ALG11"/>
</dbReference>
<keyword evidence="9 14" id="KW-0256">Endoplasmic reticulum</keyword>
<evidence type="ECO:0000256" key="10">
    <source>
        <dbReference type="ARBA" id="ARBA00022989"/>
    </source>
</evidence>
<dbReference type="CDD" id="cd03806">
    <property type="entry name" value="GT4_ALG11-like"/>
    <property type="match status" value="1"/>
</dbReference>
<comment type="caution">
    <text evidence="17">The sequence shown here is derived from an EMBL/GenBank/DDBJ whole genome shotgun (WGS) entry which is preliminary data.</text>
</comment>
<protein>
    <recommendedName>
        <fullName evidence="5 14">GDP-Man:Man(3)GlcNAc(2)-PP-Dol alpha-1,2-mannosyltransferase</fullName>
        <ecNumber evidence="4 14">2.4.1.131</ecNumber>
    </recommendedName>
</protein>
<dbReference type="GO" id="GO:0005789">
    <property type="term" value="C:endoplasmic reticulum membrane"/>
    <property type="evidence" value="ECO:0007669"/>
    <property type="project" value="UniProtKB-SubCell"/>
</dbReference>
<evidence type="ECO:0000313" key="17">
    <source>
        <dbReference type="EMBL" id="PHH64795.1"/>
    </source>
</evidence>
<dbReference type="EC" id="2.4.1.131" evidence="4 14"/>
<evidence type="ECO:0000256" key="8">
    <source>
        <dbReference type="ARBA" id="ARBA00022692"/>
    </source>
</evidence>
<gene>
    <name evidence="17" type="ORF">CDD81_3861</name>
</gene>
<evidence type="ECO:0000256" key="14">
    <source>
        <dbReference type="RuleBase" id="RU367051"/>
    </source>
</evidence>
<evidence type="ECO:0000256" key="11">
    <source>
        <dbReference type="ARBA" id="ARBA00023136"/>
    </source>
</evidence>
<dbReference type="SUPFAM" id="SSF53756">
    <property type="entry name" value="UDP-Glycosyltransferase/glycogen phosphorylase"/>
    <property type="match status" value="1"/>
</dbReference>
<evidence type="ECO:0000256" key="7">
    <source>
        <dbReference type="ARBA" id="ARBA00022679"/>
    </source>
</evidence>
<feature type="domain" description="Glycosyl transferase family 1" evidence="15">
    <location>
        <begin position="304"/>
        <end position="473"/>
    </location>
</feature>
<comment type="catalytic activity">
    <reaction evidence="12 14">
        <text>an alpha-D-Man-(1-&gt;3)-[alpha-D-Man-(1-&gt;6)]-beta-D-Man-(1-&gt;4)-beta-D-GlcNAc-(1-&gt;4)-alpha-D-GlcNAc-diphospho-di-trans,poly-cis-dolichol + 2 GDP-alpha-D-mannose = an alpha-D-Man-(1-&gt;2)-alpha-D-Man-(1-&gt;2)-alpha-D-Man-(1-&gt;3)-[alpha-D-Man-(1-&gt;6)]-beta-D-Man-(1-&gt;4)-beta-D-GlcNAc-(1-&gt;4)-alpha-D-GlcNAc-diphospho-di-trans,poly-cis-dolichol + 2 GDP + 2 H(+)</text>
        <dbReference type="Rhea" id="RHEA:29523"/>
        <dbReference type="Rhea" id="RHEA-COMP:19515"/>
        <dbReference type="Rhea" id="RHEA-COMP:19516"/>
        <dbReference type="ChEBI" id="CHEBI:15378"/>
        <dbReference type="ChEBI" id="CHEBI:57527"/>
        <dbReference type="ChEBI" id="CHEBI:58189"/>
        <dbReference type="ChEBI" id="CHEBI:132511"/>
        <dbReference type="ChEBI" id="CHEBI:132515"/>
        <dbReference type="EC" id="2.4.1.131"/>
    </reaction>
    <physiologicalReaction direction="left-to-right" evidence="12 14">
        <dbReference type="Rhea" id="RHEA:29524"/>
    </physiologicalReaction>
</comment>
<evidence type="ECO:0000256" key="3">
    <source>
        <dbReference type="ARBA" id="ARBA00009481"/>
    </source>
</evidence>
<comment type="pathway">
    <text evidence="2 14">Protein modification; protein glycosylation.</text>
</comment>
<keyword evidence="6 14" id="KW-0328">Glycosyltransferase</keyword>
<dbReference type="Gene3D" id="3.40.50.2000">
    <property type="entry name" value="Glycogen Phosphorylase B"/>
    <property type="match status" value="1"/>
</dbReference>
<dbReference type="AlphaFoldDB" id="A0A2C5Y5N8"/>
<evidence type="ECO:0000256" key="5">
    <source>
        <dbReference type="ARBA" id="ARBA00022018"/>
    </source>
</evidence>
<evidence type="ECO:0000259" key="15">
    <source>
        <dbReference type="Pfam" id="PF00534"/>
    </source>
</evidence>
<evidence type="ECO:0000256" key="6">
    <source>
        <dbReference type="ARBA" id="ARBA00022676"/>
    </source>
</evidence>
<keyword evidence="8" id="KW-0812">Transmembrane</keyword>
<keyword evidence="10" id="KW-1133">Transmembrane helix</keyword>
<comment type="similarity">
    <text evidence="3 14">Belongs to the glycosyltransferase group 1 family. Glycosyltransferase 4 subfamily.</text>
</comment>
<dbReference type="Pfam" id="PF15924">
    <property type="entry name" value="ALG11_N"/>
    <property type="match status" value="1"/>
</dbReference>
<keyword evidence="7 14" id="KW-0808">Transferase</keyword>
<comment type="function">
    <text evidence="13 14">GDP-Man:Man(3)GlcNAc(2)-PP-Dol alpha-1,2-mannosyltransferase that operates in the biosynthetic pathway of dolichol-linked oligosaccharides, the glycan precursors employed in protein asparagine (N)-glycosylation. The assembly of dolichol-linked oligosaccharides begins on the cytosolic side of the endoplasmic reticulum membrane and finishes in its lumen. The sequential addition of sugars to dolichol pyrophosphate produces dolichol-linked oligosaccharides containing fourteen sugars, including two GlcNAcs, nine mannoses and three glucoses. Once assembled, the oligosaccharide is transferred from the lipid to nascent proteins by oligosaccharyltransferases. Catalyzes, on the cytoplasmic face of the endoplasmic reticulum, the addition of the fourth and fifth mannose residues to the dolichol-linked oligosaccharide chain, to produce Man(5)GlcNAc(2)-PP-dolichol core oligosaccharide.</text>
</comment>
<feature type="domain" description="ALG11 mannosyltransferase N-terminal" evidence="16">
    <location>
        <begin position="60"/>
        <end position="265"/>
    </location>
</feature>
<dbReference type="STRING" id="1399860.A0A2C5Y5N8"/>
<dbReference type="GO" id="GO:0004377">
    <property type="term" value="F:GDP-Man:Man(3)GlcNAc(2)-PP-Dol alpha-1,2-mannosyltransferase activity"/>
    <property type="evidence" value="ECO:0007669"/>
    <property type="project" value="UniProtKB-UniRule"/>
</dbReference>
<dbReference type="PANTHER" id="PTHR45919:SF1">
    <property type="entry name" value="GDP-MAN:MAN(3)GLCNAC(2)-PP-DOL ALPHA-1,2-MANNOSYLTRANSFERASE"/>
    <property type="match status" value="1"/>
</dbReference>
<evidence type="ECO:0000313" key="18">
    <source>
        <dbReference type="Proteomes" id="UP000226192"/>
    </source>
</evidence>
<dbReference type="InterPro" id="IPR001296">
    <property type="entry name" value="Glyco_trans_1"/>
</dbReference>
<dbReference type="GO" id="GO:0006487">
    <property type="term" value="P:protein N-linked glycosylation"/>
    <property type="evidence" value="ECO:0007669"/>
    <property type="project" value="TreeGrafter"/>
</dbReference>
<evidence type="ECO:0000256" key="4">
    <source>
        <dbReference type="ARBA" id="ARBA00012645"/>
    </source>
</evidence>
<dbReference type="UniPathway" id="UPA00378"/>
<proteinExistence type="inferred from homology"/>
<comment type="subcellular location">
    <subcellularLocation>
        <location evidence="1">Endoplasmic reticulum membrane</location>
        <topology evidence="1">Single-pass membrane protein</topology>
    </subcellularLocation>
</comment>
<dbReference type="Proteomes" id="UP000226192">
    <property type="component" value="Unassembled WGS sequence"/>
</dbReference>
<sequence>MASLVVVATLVACILPLVVGVLAVLIRLAGWVLRAKTDGRRSLLGQVETRRGRGEEWDGFVGFFHPFCNAGGGGERVLWAAIRATQDCWPKAKCIVYTGDHDADKETILQRVESRFNILLDPSTVTFLYLQKRHWVLASSWPRFTLLGQSLGSVVLAWEAFSLLVPDMLIDTMGYAFALALCKMLFPRVPTAAYVHYPTISTDMLESLDATSALGVHAGQGAGARGLAKKTYWKLFARLYAAVGSSIDIVMTNSTWTQAHMKTLWGPWRRRKESQHPMTVLYPPVAVRQLEQEIPLCPASEALRRPTLVYIAQFRPEKNHALVLASFAALVKTQSPASLNARLVLVGTVRDDADSKRVYQLRILANELGIRDRVVFETDADWQQVLHRLRTSSVGVNGMWNEHFGIGVVEYQAAGLISVVHNSGGPKLDIVVPVDGQPTGYHATTAAEFAQGYEAALSQTDALAMRRRARQSAQRFTEEEFASKWQAQMRRLVELQLQRTQPRSKEA</sequence>
<name>A0A2C5Y5N8_9HYPO</name>
<evidence type="ECO:0000256" key="9">
    <source>
        <dbReference type="ARBA" id="ARBA00022824"/>
    </source>
</evidence>
<evidence type="ECO:0000256" key="2">
    <source>
        <dbReference type="ARBA" id="ARBA00004922"/>
    </source>
</evidence>
<accession>A0A2C5Y5N8</accession>
<organism evidence="17 18">
    <name type="scientific">Ophiocordyceps australis</name>
    <dbReference type="NCBI Taxonomy" id="1399860"/>
    <lineage>
        <taxon>Eukaryota</taxon>
        <taxon>Fungi</taxon>
        <taxon>Dikarya</taxon>
        <taxon>Ascomycota</taxon>
        <taxon>Pezizomycotina</taxon>
        <taxon>Sordariomycetes</taxon>
        <taxon>Hypocreomycetidae</taxon>
        <taxon>Hypocreales</taxon>
        <taxon>Ophiocordycipitaceae</taxon>
        <taxon>Ophiocordyceps</taxon>
    </lineage>
</organism>
<reference evidence="17 18" key="1">
    <citation type="submission" date="2017-06" db="EMBL/GenBank/DDBJ databases">
        <title>Ant-infecting Ophiocordyceps genomes reveal a high diversity of potential behavioral manipulation genes and a possible major role for enterotoxins.</title>
        <authorList>
            <person name="De Bekker C."/>
            <person name="Evans H.C."/>
            <person name="Brachmann A."/>
            <person name="Hughes D.P."/>
        </authorList>
    </citation>
    <scope>NUCLEOTIDE SEQUENCE [LARGE SCALE GENOMIC DNA]</scope>
    <source>
        <strain evidence="17 18">Map64</strain>
    </source>
</reference>
<dbReference type="EMBL" id="NJET01000025">
    <property type="protein sequence ID" value="PHH64795.1"/>
    <property type="molecule type" value="Genomic_DNA"/>
</dbReference>
<dbReference type="PANTHER" id="PTHR45919">
    <property type="entry name" value="GDP-MAN:MAN(3)GLCNAC(2)-PP-DOL ALPHA-1,2-MANNOSYLTRANSFERASE"/>
    <property type="match status" value="1"/>
</dbReference>
<evidence type="ECO:0000256" key="12">
    <source>
        <dbReference type="ARBA" id="ARBA00045065"/>
    </source>
</evidence>
<evidence type="ECO:0000256" key="13">
    <source>
        <dbReference type="ARBA" id="ARBA00056799"/>
    </source>
</evidence>
<dbReference type="Pfam" id="PF00534">
    <property type="entry name" value="Glycos_transf_1"/>
    <property type="match status" value="1"/>
</dbReference>
<dbReference type="InterPro" id="IPR031814">
    <property type="entry name" value="ALG11_N"/>
</dbReference>